<accession>L0KWE4</accession>
<protein>
    <submittedName>
        <fullName evidence="1">FeoC like transcriptional regulator</fullName>
    </submittedName>
</protein>
<dbReference type="HOGENOM" id="CLU_2217062_0_0_2"/>
<dbReference type="AlphaFoldDB" id="L0KWE4"/>
<organism evidence="1 2">
    <name type="scientific">Methanomethylovorans hollandica (strain DSM 15978 / NBRC 107637 / DMS1)</name>
    <dbReference type="NCBI Taxonomy" id="867904"/>
    <lineage>
        <taxon>Archaea</taxon>
        <taxon>Methanobacteriati</taxon>
        <taxon>Methanobacteriota</taxon>
        <taxon>Stenosarchaea group</taxon>
        <taxon>Methanomicrobia</taxon>
        <taxon>Methanosarcinales</taxon>
        <taxon>Methanosarcinaceae</taxon>
        <taxon>Methanomethylovorans</taxon>
    </lineage>
</organism>
<keyword evidence="2" id="KW-1185">Reference proteome</keyword>
<reference evidence="2" key="1">
    <citation type="submission" date="2012-02" db="EMBL/GenBank/DDBJ databases">
        <title>Complete sequence of chromosome of Methanomethylovorans hollandica DSM 15978.</title>
        <authorList>
            <person name="Lucas S."/>
            <person name="Copeland A."/>
            <person name="Lapidus A."/>
            <person name="Glavina del Rio T."/>
            <person name="Dalin E."/>
            <person name="Tice H."/>
            <person name="Bruce D."/>
            <person name="Goodwin L."/>
            <person name="Pitluck S."/>
            <person name="Peters L."/>
            <person name="Mikhailova N."/>
            <person name="Held B."/>
            <person name="Kyrpides N."/>
            <person name="Mavromatis K."/>
            <person name="Ivanova N."/>
            <person name="Brettin T."/>
            <person name="Detter J.C."/>
            <person name="Han C."/>
            <person name="Larimer F."/>
            <person name="Land M."/>
            <person name="Hauser L."/>
            <person name="Markowitz V."/>
            <person name="Cheng J.-F."/>
            <person name="Hugenholtz P."/>
            <person name="Woyke T."/>
            <person name="Wu D."/>
            <person name="Spring S."/>
            <person name="Schroeder M."/>
            <person name="Brambilla E."/>
            <person name="Klenk H.-P."/>
            <person name="Eisen J.A."/>
        </authorList>
    </citation>
    <scope>NUCLEOTIDE SEQUENCE [LARGE SCALE GENOMIC DNA]</scope>
    <source>
        <strain evidence="2">DSM 15978 / NBRC 107637 / DMS1</strain>
    </source>
</reference>
<dbReference type="STRING" id="867904.Metho_0771"/>
<proteinExistence type="predicted"/>
<dbReference type="Proteomes" id="UP000010866">
    <property type="component" value="Chromosome"/>
</dbReference>
<evidence type="ECO:0000313" key="1">
    <source>
        <dbReference type="EMBL" id="AGB49020.1"/>
    </source>
</evidence>
<name>L0KWE4_METHD</name>
<dbReference type="Pfam" id="PF13412">
    <property type="entry name" value="HTH_24"/>
    <property type="match status" value="1"/>
</dbReference>
<dbReference type="KEGG" id="mhz:Metho_0771"/>
<dbReference type="SUPFAM" id="SSF46785">
    <property type="entry name" value="Winged helix' DNA-binding domain"/>
    <property type="match status" value="1"/>
</dbReference>
<dbReference type="EMBL" id="CP003362">
    <property type="protein sequence ID" value="AGB49020.1"/>
    <property type="molecule type" value="Genomic_DNA"/>
</dbReference>
<sequence>MRIPYMEKRIQDYEQVNQGIYMISEILRYIFVERMSLNETADMMGMSGQQLKDRIMTLEQMGYIRKANTTVSHECGSCASCNACSTDFGTVQYMITDKGSKLIEKT</sequence>
<gene>
    <name evidence="1" type="ordered locus">Metho_0771</name>
</gene>
<evidence type="ECO:0000313" key="2">
    <source>
        <dbReference type="Proteomes" id="UP000010866"/>
    </source>
</evidence>
<dbReference type="InterPro" id="IPR036390">
    <property type="entry name" value="WH_DNA-bd_sf"/>
</dbReference>